<sequence length="288" mass="31783">MNRINKIATFIILCTGIVGCSSDSANSTIETHASTINQEVNNILKVGVDLKFPPFSYIDDKGSPAGFEVDIAKAFGEYLNMEVEIVNTDFSLLIPALEMGDVDVLIADMAKTEEREQKVDFSVPYRYGSTFALVNKDFAIKNNITNNMPEDEFFAIEDANFIGLAGTKSVYYPQSKGIEVTEITDIGTGIVEISQGLSDILLTSNANSFHAADPENTIVYSGILDQDASNFAVRKGDNDMLNKSNEFINSMYEDGGLYDQIAEKYDPIIAKFFFNEDLGLSYIINPRN</sequence>
<accession>A0ACC8XAY5</accession>
<organism evidence="1 2">
    <name type="scientific">Candidatus Epulonipiscium fishelsonii</name>
    <dbReference type="NCBI Taxonomy" id="77094"/>
    <lineage>
        <taxon>Bacteria</taxon>
        <taxon>Bacillati</taxon>
        <taxon>Bacillota</taxon>
        <taxon>Clostridia</taxon>
        <taxon>Lachnospirales</taxon>
        <taxon>Lachnospiraceae</taxon>
        <taxon>Candidatus Epulonipiscium</taxon>
    </lineage>
</organism>
<keyword evidence="2" id="KW-1185">Reference proteome</keyword>
<protein>
    <submittedName>
        <fullName evidence="1">Uncharacterized protein</fullName>
    </submittedName>
</protein>
<proteinExistence type="predicted"/>
<evidence type="ECO:0000313" key="1">
    <source>
        <dbReference type="EMBL" id="ONI39683.1"/>
    </source>
</evidence>
<comment type="caution">
    <text evidence="1">The sequence shown here is derived from an EMBL/GenBank/DDBJ whole genome shotgun (WGS) entry which is preliminary data.</text>
</comment>
<name>A0ACC8XAY5_9FIRM</name>
<gene>
    <name evidence="1" type="ORF">AN640_01705</name>
</gene>
<reference evidence="1" key="1">
    <citation type="submission" date="2016-08" db="EMBL/GenBank/DDBJ databases">
        <authorList>
            <person name="Ngugi D.K."/>
            <person name="Miyake S."/>
            <person name="Stingl U."/>
        </authorList>
    </citation>
    <scope>NUCLEOTIDE SEQUENCE</scope>
    <source>
        <strain evidence="1">SCG-D08WGA-EpuloA1</strain>
    </source>
</reference>
<dbReference type="Proteomes" id="UP000188637">
    <property type="component" value="Unassembled WGS sequence"/>
</dbReference>
<dbReference type="EMBL" id="LJHD01000256">
    <property type="protein sequence ID" value="ONI39683.1"/>
    <property type="molecule type" value="Genomic_DNA"/>
</dbReference>
<evidence type="ECO:0000313" key="2">
    <source>
        <dbReference type="Proteomes" id="UP000188637"/>
    </source>
</evidence>